<accession>A0A934NKJ0</accession>
<feature type="signal peptide" evidence="1">
    <location>
        <begin position="1"/>
        <end position="21"/>
    </location>
</feature>
<feature type="domain" description="Putative auto-transporter adhesin head GIN" evidence="2">
    <location>
        <begin position="45"/>
        <end position="224"/>
    </location>
</feature>
<comment type="caution">
    <text evidence="3">The sequence shown here is derived from an EMBL/GenBank/DDBJ whole genome shotgun (WGS) entry which is preliminary data.</text>
</comment>
<keyword evidence="4" id="KW-1185">Reference proteome</keyword>
<dbReference type="Gene3D" id="2.160.20.120">
    <property type="match status" value="1"/>
</dbReference>
<proteinExistence type="predicted"/>
<name>A0A934NKJ0_9FLAO</name>
<organism evidence="3 4">
    <name type="scientific">Gelidibacter salicanalis</name>
    <dbReference type="NCBI Taxonomy" id="291193"/>
    <lineage>
        <taxon>Bacteria</taxon>
        <taxon>Pseudomonadati</taxon>
        <taxon>Bacteroidota</taxon>
        <taxon>Flavobacteriia</taxon>
        <taxon>Flavobacteriales</taxon>
        <taxon>Flavobacteriaceae</taxon>
        <taxon>Gelidibacter</taxon>
    </lineage>
</organism>
<dbReference type="Proteomes" id="UP000662373">
    <property type="component" value="Unassembled WGS sequence"/>
</dbReference>
<evidence type="ECO:0000259" key="2">
    <source>
        <dbReference type="Pfam" id="PF10988"/>
    </source>
</evidence>
<reference evidence="3 4" key="1">
    <citation type="submission" date="2020-09" db="EMBL/GenBank/DDBJ databases">
        <title>Draft genome of Gelidibacter salicanalis PAMC21136.</title>
        <authorList>
            <person name="Park H."/>
        </authorList>
    </citation>
    <scope>NUCLEOTIDE SEQUENCE [LARGE SCALE GENOMIC DNA]</scope>
    <source>
        <strain evidence="3 4">PAMC21136</strain>
    </source>
</reference>
<dbReference type="InterPro" id="IPR021255">
    <property type="entry name" value="DUF2807"/>
</dbReference>
<dbReference type="RefSeq" id="WP_199598814.1">
    <property type="nucleotide sequence ID" value="NZ_JAEHJZ010000020.1"/>
</dbReference>
<sequence length="241" mass="25698">MSTVIKIIIATILSFSLFSCNFNFNTGVNGNGNVITKERVLEQSFDQIEVSGGMDVYLTQSASESITVEADGNLHELIITEIENNTLKIYPSENINFNAVKKVMVNFKNVKKITSASGSDVYGTHTISQESLELQASSGGAMDLELKTKTLNCSTSSGSDLILKGTADKFHAQASSGSNINAEHLKILFANTKATSGADINVHVSDELIANTASGGDITYSGNPIKIDKSEGVSGHVKQQK</sequence>
<dbReference type="Pfam" id="PF10988">
    <property type="entry name" value="DUF2807"/>
    <property type="match status" value="1"/>
</dbReference>
<dbReference type="AlphaFoldDB" id="A0A934NKJ0"/>
<feature type="chain" id="PRO_5038094044" evidence="1">
    <location>
        <begin position="22"/>
        <end position="241"/>
    </location>
</feature>
<keyword evidence="1" id="KW-0732">Signal</keyword>
<protein>
    <submittedName>
        <fullName evidence="3">DUF2807 domain-containing protein</fullName>
    </submittedName>
</protein>
<dbReference type="PROSITE" id="PS51257">
    <property type="entry name" value="PROKAR_LIPOPROTEIN"/>
    <property type="match status" value="1"/>
</dbReference>
<evidence type="ECO:0000256" key="1">
    <source>
        <dbReference type="SAM" id="SignalP"/>
    </source>
</evidence>
<gene>
    <name evidence="3" type="ORF">JEM65_09330</name>
</gene>
<evidence type="ECO:0000313" key="4">
    <source>
        <dbReference type="Proteomes" id="UP000662373"/>
    </source>
</evidence>
<evidence type="ECO:0000313" key="3">
    <source>
        <dbReference type="EMBL" id="MBJ7880847.1"/>
    </source>
</evidence>
<dbReference type="EMBL" id="JAEHJZ010000020">
    <property type="protein sequence ID" value="MBJ7880847.1"/>
    <property type="molecule type" value="Genomic_DNA"/>
</dbReference>